<sequence>MKWPLTKDPKNRRFLLGRSPSAHVHDRIPLTKSYKFDSDSGQVFTEGTISTQSFEERDWTRPRLLSRKPHSATHLVKGARSLQDTAIEVAIENLLDLDFEGVSRLPTKFVLRIWKLANERYHIPFSVWVIFSRVLRDEEDIPLNVLRFSYQIEAPRMNLSKYTQALNSPTFEFLTYISISTLFSIPELVKLSSVKNLGILEVVHNIRDKHQSSITDRLIRAWYQAVVDDGAFSVLRILKLWNHKELTQQSLNYVTSFPSLALFDVRGCTFDTGSRATGTVLGWSSTLDVGLLAFFDVQCVQRAVSMRTSVQADPRPIRRAPSKQLSDLDKVTRLARAEVAGFLTNADRPVSPPDRTPWRFWDQDNRFLERPSTSSSTGTIRVDIRDKRSHISYESEEWNFIPTSIFSRIGELRNDCDLIQADVRITDAGLVQNELISTVPMACLHLGPIHKPLNPLLPSNPIKTLYGNAYSKSSAPPSPYLTDDTPGEDMSQFPNYMPRGRPDPRNIAFFRIRTPRVNPGPLDIAVNTEATKAENGNPKGKKRPPSPLTMIENSARRVGIGRSRSTHIVPVLGDENELTVGMESPEMKRSSTFANFGKNSKFMKNKKQKLGDVLDSFK</sequence>
<accession>A0ABR4CRG4</accession>
<proteinExistence type="predicted"/>
<dbReference type="Proteomes" id="UP001595075">
    <property type="component" value="Unassembled WGS sequence"/>
</dbReference>
<comment type="caution">
    <text evidence="1">The sequence shown here is derived from an EMBL/GenBank/DDBJ whole genome shotgun (WGS) entry which is preliminary data.</text>
</comment>
<organism evidence="1 2">
    <name type="scientific">Oculimacula yallundae</name>
    <dbReference type="NCBI Taxonomy" id="86028"/>
    <lineage>
        <taxon>Eukaryota</taxon>
        <taxon>Fungi</taxon>
        <taxon>Dikarya</taxon>
        <taxon>Ascomycota</taxon>
        <taxon>Pezizomycotina</taxon>
        <taxon>Leotiomycetes</taxon>
        <taxon>Helotiales</taxon>
        <taxon>Ploettnerulaceae</taxon>
        <taxon>Oculimacula</taxon>
    </lineage>
</organism>
<evidence type="ECO:0000313" key="2">
    <source>
        <dbReference type="Proteomes" id="UP001595075"/>
    </source>
</evidence>
<gene>
    <name evidence="1" type="ORF">VTL71DRAFT_11701</name>
</gene>
<dbReference type="EMBL" id="JAZHXI010000004">
    <property type="protein sequence ID" value="KAL2072358.1"/>
    <property type="molecule type" value="Genomic_DNA"/>
</dbReference>
<keyword evidence="2" id="KW-1185">Reference proteome</keyword>
<reference evidence="1 2" key="1">
    <citation type="journal article" date="2024" name="Commun. Biol.">
        <title>Comparative genomic analysis of thermophilic fungi reveals convergent evolutionary adaptations and gene losses.</title>
        <authorList>
            <person name="Steindorff A.S."/>
            <person name="Aguilar-Pontes M.V."/>
            <person name="Robinson A.J."/>
            <person name="Andreopoulos B."/>
            <person name="LaButti K."/>
            <person name="Kuo A."/>
            <person name="Mondo S."/>
            <person name="Riley R."/>
            <person name="Otillar R."/>
            <person name="Haridas S."/>
            <person name="Lipzen A."/>
            <person name="Grimwood J."/>
            <person name="Schmutz J."/>
            <person name="Clum A."/>
            <person name="Reid I.D."/>
            <person name="Moisan M.C."/>
            <person name="Butler G."/>
            <person name="Nguyen T.T.M."/>
            <person name="Dewar K."/>
            <person name="Conant G."/>
            <person name="Drula E."/>
            <person name="Henrissat B."/>
            <person name="Hansel C."/>
            <person name="Singer S."/>
            <person name="Hutchinson M.I."/>
            <person name="de Vries R.P."/>
            <person name="Natvig D.O."/>
            <person name="Powell A.J."/>
            <person name="Tsang A."/>
            <person name="Grigoriev I.V."/>
        </authorList>
    </citation>
    <scope>NUCLEOTIDE SEQUENCE [LARGE SCALE GENOMIC DNA]</scope>
    <source>
        <strain evidence="1 2">CBS 494.80</strain>
    </source>
</reference>
<name>A0ABR4CRG4_9HELO</name>
<protein>
    <submittedName>
        <fullName evidence="1">Uncharacterized protein</fullName>
    </submittedName>
</protein>
<evidence type="ECO:0000313" key="1">
    <source>
        <dbReference type="EMBL" id="KAL2072358.1"/>
    </source>
</evidence>